<dbReference type="InterPro" id="IPR021670">
    <property type="entry name" value="DUF3256"/>
</dbReference>
<dbReference type="Pfam" id="PF11644">
    <property type="entry name" value="DUF3256"/>
    <property type="match status" value="1"/>
</dbReference>
<dbReference type="SUPFAM" id="SSF160925">
    <property type="entry name" value="PG1388-like"/>
    <property type="match status" value="1"/>
</dbReference>
<reference evidence="1" key="1">
    <citation type="submission" date="2011-01" db="EMBL/GenBank/DDBJ databases">
        <authorList>
            <person name="Muzny D."/>
            <person name="Qin X."/>
            <person name="Buhay C."/>
            <person name="Dugan-Rocha S."/>
            <person name="Ding Y."/>
            <person name="Chen G."/>
            <person name="Hawes A."/>
            <person name="Holder M."/>
            <person name="Jhangiani S."/>
            <person name="Johnson A."/>
            <person name="Khan Z."/>
            <person name="Li Z."/>
            <person name="Liu W."/>
            <person name="Liu X."/>
            <person name="Perez L."/>
            <person name="Shen H."/>
            <person name="Wang Q."/>
            <person name="Watt J."/>
            <person name="Xi L."/>
            <person name="Xin Y."/>
            <person name="Zhou J."/>
            <person name="Deng J."/>
            <person name="Jiang H."/>
            <person name="Liu Y."/>
            <person name="Qu J."/>
            <person name="Song X.-Z."/>
            <person name="Zhang L."/>
            <person name="Villasana D."/>
            <person name="Johnson A."/>
            <person name="Liu J."/>
            <person name="Liyanage D."/>
            <person name="Lorensuhewa L."/>
            <person name="Robinson T."/>
            <person name="Song A."/>
            <person name="Song B.-B."/>
            <person name="Dinh H."/>
            <person name="Thornton R."/>
            <person name="Coyle M."/>
            <person name="Francisco L."/>
            <person name="Jackson L."/>
            <person name="Javaid M."/>
            <person name="Korchina V."/>
            <person name="Kovar C."/>
            <person name="Mata R."/>
            <person name="Mathew T."/>
            <person name="Ngo R."/>
            <person name="Nguyen L."/>
            <person name="Nguyen N."/>
            <person name="Okwuonu G."/>
            <person name="Ongeri F."/>
            <person name="Pham C."/>
            <person name="Simmons D."/>
            <person name="Wilczek-Boney K."/>
            <person name="Hale W."/>
            <person name="Jakkamsetti A."/>
            <person name="Pham P."/>
            <person name="Ruth R."/>
            <person name="San Lucas F."/>
            <person name="Warren J."/>
            <person name="Zhang J."/>
            <person name="Zhao Z."/>
            <person name="Zhou C."/>
            <person name="Zhu D."/>
            <person name="Lee S."/>
            <person name="Bess C."/>
            <person name="Blankenburg K."/>
            <person name="Forbes L."/>
            <person name="Fu Q."/>
            <person name="Gubbala S."/>
            <person name="Hirani K."/>
            <person name="Jayaseelan J.C."/>
            <person name="Lara F."/>
            <person name="Munidasa M."/>
            <person name="Palculict T."/>
            <person name="Patil S."/>
            <person name="Pu L.-L."/>
            <person name="Saada N."/>
            <person name="Tang L."/>
            <person name="Weissenberger G."/>
            <person name="Zhu Y."/>
            <person name="Hemphill L."/>
            <person name="Shang Y."/>
            <person name="Youmans B."/>
            <person name="Ayvaz T."/>
            <person name="Ross M."/>
            <person name="Santibanez J."/>
            <person name="Aqrawi P."/>
            <person name="Gross S."/>
            <person name="Joshi V."/>
            <person name="Fowler G."/>
            <person name="Nazareth L."/>
            <person name="Reid J."/>
            <person name="Worley K."/>
            <person name="Petrosino J."/>
            <person name="Highlander S."/>
            <person name="Gibbs R."/>
        </authorList>
    </citation>
    <scope>NUCLEOTIDE SEQUENCE [LARGE SCALE GENOMIC DNA]</scope>
    <source>
        <strain evidence="1">ATCC 33269</strain>
    </source>
</reference>
<sequence>MREIWLSMPDSMVRYLNKSKRIEFLDYVDMKVKTDVKNLLQGSSVMDTITSDYLSVKLNEASTIQMKLLPVRGSDSLLCVVRTYSAPATESTVNFFTQDWQPLGDMSFDGGQFIVKPDTMSEQCFAELKAMIEPVMVRAELSADRDELFLQLSTPLLNSEDKKAVGSIISQRKLKWNGEIFK</sequence>
<dbReference type="STRING" id="28134.SAMN05444288_1041"/>
<evidence type="ECO:0000313" key="1">
    <source>
        <dbReference type="EMBL" id="EFZ36059.1"/>
    </source>
</evidence>
<keyword evidence="2" id="KW-1185">Reference proteome</keyword>
<dbReference type="HOGENOM" id="CLU_092046_0_0_10"/>
<accession>E7RS58</accession>
<protein>
    <recommendedName>
        <fullName evidence="3">DUF3256 domain-containing protein</fullName>
    </recommendedName>
</protein>
<dbReference type="Proteomes" id="UP000005580">
    <property type="component" value="Unassembled WGS sequence"/>
</dbReference>
<organism evidence="1 2">
    <name type="scientific">Hoylesella oralis ATCC 33269</name>
    <dbReference type="NCBI Taxonomy" id="873533"/>
    <lineage>
        <taxon>Bacteria</taxon>
        <taxon>Pseudomonadati</taxon>
        <taxon>Bacteroidota</taxon>
        <taxon>Bacteroidia</taxon>
        <taxon>Bacteroidales</taxon>
        <taxon>Prevotellaceae</taxon>
        <taxon>Hoylesella</taxon>
    </lineage>
</organism>
<proteinExistence type="predicted"/>
<comment type="caution">
    <text evidence="1">The sequence shown here is derived from an EMBL/GenBank/DDBJ whole genome shotgun (WGS) entry which is preliminary data.</text>
</comment>
<name>E7RS58_9BACT</name>
<evidence type="ECO:0000313" key="2">
    <source>
        <dbReference type="Proteomes" id="UP000005580"/>
    </source>
</evidence>
<gene>
    <name evidence="1" type="ORF">HMPREF0663_12126</name>
</gene>
<dbReference type="eggNOG" id="ENOG50333A7">
    <property type="taxonomic scope" value="Bacteria"/>
</dbReference>
<dbReference type="EMBL" id="AEPE02000006">
    <property type="protein sequence ID" value="EFZ36059.1"/>
    <property type="molecule type" value="Genomic_DNA"/>
</dbReference>
<evidence type="ECO:0008006" key="3">
    <source>
        <dbReference type="Google" id="ProtNLM"/>
    </source>
</evidence>
<dbReference type="AlphaFoldDB" id="E7RS58"/>